<evidence type="ECO:0000256" key="2">
    <source>
        <dbReference type="ARBA" id="ARBA00022737"/>
    </source>
</evidence>
<evidence type="ECO:0000256" key="5">
    <source>
        <dbReference type="PROSITE-ProRule" id="PRU00196"/>
    </source>
</evidence>
<dbReference type="InParanoid" id="A0A3B1JCV3"/>
<evidence type="ECO:0000259" key="6">
    <source>
        <dbReference type="PROSITE" id="PS50287"/>
    </source>
</evidence>
<name>A0A3B1JCV3_ASTMX</name>
<dbReference type="PRINTS" id="PR00258">
    <property type="entry name" value="SPERACTRCPTR"/>
</dbReference>
<dbReference type="PROSITE" id="PS50287">
    <property type="entry name" value="SRCR_2"/>
    <property type="match status" value="3"/>
</dbReference>
<proteinExistence type="predicted"/>
<evidence type="ECO:0000256" key="4">
    <source>
        <dbReference type="ARBA" id="ARBA00023180"/>
    </source>
</evidence>
<feature type="domain" description="SRCR" evidence="6">
    <location>
        <begin position="127"/>
        <end position="229"/>
    </location>
</feature>
<accession>A0A3B1JCV3</accession>
<evidence type="ECO:0000256" key="3">
    <source>
        <dbReference type="ARBA" id="ARBA00023157"/>
    </source>
</evidence>
<dbReference type="SMART" id="SM00202">
    <property type="entry name" value="SR"/>
    <property type="match status" value="3"/>
</dbReference>
<dbReference type="InterPro" id="IPR036772">
    <property type="entry name" value="SRCR-like_dom_sf"/>
</dbReference>
<dbReference type="AlphaFoldDB" id="A0A3B1JCV3"/>
<keyword evidence="1" id="KW-0732">Signal</keyword>
<organism evidence="7 8">
    <name type="scientific">Astyanax mexicanus</name>
    <name type="common">Blind cave fish</name>
    <name type="synonym">Astyanax fasciatus mexicanus</name>
    <dbReference type="NCBI Taxonomy" id="7994"/>
    <lineage>
        <taxon>Eukaryota</taxon>
        <taxon>Metazoa</taxon>
        <taxon>Chordata</taxon>
        <taxon>Craniata</taxon>
        <taxon>Vertebrata</taxon>
        <taxon>Euteleostomi</taxon>
        <taxon>Actinopterygii</taxon>
        <taxon>Neopterygii</taxon>
        <taxon>Teleostei</taxon>
        <taxon>Ostariophysi</taxon>
        <taxon>Characiformes</taxon>
        <taxon>Characoidei</taxon>
        <taxon>Acestrorhamphidae</taxon>
        <taxon>Acestrorhamphinae</taxon>
        <taxon>Astyanax</taxon>
    </lineage>
</organism>
<protein>
    <recommendedName>
        <fullName evidence="6">SRCR domain-containing protein</fullName>
    </recommendedName>
</protein>
<dbReference type="SUPFAM" id="SSF56487">
    <property type="entry name" value="SRCR-like"/>
    <property type="match status" value="3"/>
</dbReference>
<evidence type="ECO:0000256" key="1">
    <source>
        <dbReference type="ARBA" id="ARBA00022729"/>
    </source>
</evidence>
<comment type="caution">
    <text evidence="5">Lacks conserved residue(s) required for the propagation of feature annotation.</text>
</comment>
<feature type="domain" description="SRCR" evidence="6">
    <location>
        <begin position="24"/>
        <end position="124"/>
    </location>
</feature>
<evidence type="ECO:0000313" key="8">
    <source>
        <dbReference type="Proteomes" id="UP000018467"/>
    </source>
</evidence>
<feature type="disulfide bond" evidence="5">
    <location>
        <begin position="93"/>
        <end position="103"/>
    </location>
</feature>
<feature type="disulfide bond" evidence="5">
    <location>
        <begin position="251"/>
        <end position="315"/>
    </location>
</feature>
<sequence length="330" mass="35088">SALLFEENCLLLYCSSFVIDGMNIRLVNGNSFCSGRVEVYYNGKWGTVCDDDWDINDAAVVCRQIGCGRALSAHDGWRFGQGSDPIHLDNVGCFGFESSITDCHHNGFGMHNCGHGEDAGVTCTGMLVNVEGRGNGVCSGRVEVYYNGEWGTVCDDDWDSNDAAVVCRQMGCGRAVSVHSSAHFGAGSGPIHLDNVGCSGSEKSITDCNHNGFGTHDCGHSQDFYSAAVPTSLILSYRLEIYYNGQWGTVCDDGWGMDDAEVVCSQMACGKATSTHDNAQFGQGSGPILLDDVGCSGTETTLTSCSHRGLGINDCKHEEDAAVVCSEQVA</sequence>
<feature type="domain" description="SRCR" evidence="6">
    <location>
        <begin position="238"/>
        <end position="326"/>
    </location>
</feature>
<feature type="disulfide bond" evidence="5">
    <location>
        <begin position="198"/>
        <end position="208"/>
    </location>
</feature>
<keyword evidence="4" id="KW-0325">Glycoprotein</keyword>
<feature type="disulfide bond" evidence="5">
    <location>
        <begin position="62"/>
        <end position="123"/>
    </location>
</feature>
<dbReference type="Ensembl" id="ENSAMXT00000037251.1">
    <property type="protein sequence ID" value="ENSAMXP00000040083.1"/>
    <property type="gene ID" value="ENSAMXG00000040834.1"/>
</dbReference>
<dbReference type="GO" id="GO:0016020">
    <property type="term" value="C:membrane"/>
    <property type="evidence" value="ECO:0007669"/>
    <property type="project" value="InterPro"/>
</dbReference>
<dbReference type="Gene3D" id="3.10.250.10">
    <property type="entry name" value="SRCR-like domain"/>
    <property type="match status" value="3"/>
</dbReference>
<feature type="disulfide bond" evidence="5">
    <location>
        <begin position="49"/>
        <end position="113"/>
    </location>
</feature>
<reference evidence="8" key="2">
    <citation type="journal article" date="2014" name="Nat. Commun.">
        <title>The cavefish genome reveals candidate genes for eye loss.</title>
        <authorList>
            <person name="McGaugh S.E."/>
            <person name="Gross J.B."/>
            <person name="Aken B."/>
            <person name="Blin M."/>
            <person name="Borowsky R."/>
            <person name="Chalopin D."/>
            <person name="Hinaux H."/>
            <person name="Jeffery W.R."/>
            <person name="Keene A."/>
            <person name="Ma L."/>
            <person name="Minx P."/>
            <person name="Murphy D."/>
            <person name="O'Quin K.E."/>
            <person name="Retaux S."/>
            <person name="Rohner N."/>
            <person name="Searle S.M."/>
            <person name="Stahl B.A."/>
            <person name="Tabin C."/>
            <person name="Volff J.N."/>
            <person name="Yoshizawa M."/>
            <person name="Warren W.C."/>
        </authorList>
    </citation>
    <scope>NUCLEOTIDE SEQUENCE [LARGE SCALE GENOMIC DNA]</scope>
    <source>
        <strain evidence="8">female</strain>
    </source>
</reference>
<reference evidence="8" key="1">
    <citation type="submission" date="2013-03" db="EMBL/GenBank/DDBJ databases">
        <authorList>
            <person name="Jeffery W."/>
            <person name="Warren W."/>
            <person name="Wilson R.K."/>
        </authorList>
    </citation>
    <scope>NUCLEOTIDE SEQUENCE</scope>
    <source>
        <strain evidence="8">female</strain>
    </source>
</reference>
<dbReference type="PANTHER" id="PTHR48071">
    <property type="entry name" value="SRCR DOMAIN-CONTAINING PROTEIN"/>
    <property type="match status" value="1"/>
</dbReference>
<feature type="disulfide bond" evidence="5">
    <location>
        <begin position="264"/>
        <end position="325"/>
    </location>
</feature>
<reference evidence="7" key="3">
    <citation type="submission" date="2025-08" db="UniProtKB">
        <authorList>
            <consortium name="Ensembl"/>
        </authorList>
    </citation>
    <scope>IDENTIFICATION</scope>
</reference>
<feature type="disulfide bond" evidence="5">
    <location>
        <begin position="295"/>
        <end position="305"/>
    </location>
</feature>
<dbReference type="Bgee" id="ENSAMXG00000040834">
    <property type="expression patterns" value="Expressed in mesonephros and 9 other cell types or tissues"/>
</dbReference>
<evidence type="ECO:0000313" key="7">
    <source>
        <dbReference type="Ensembl" id="ENSAMXP00000040083.1"/>
    </source>
</evidence>
<dbReference type="InterPro" id="IPR001190">
    <property type="entry name" value="SRCR"/>
</dbReference>
<dbReference type="Pfam" id="PF00530">
    <property type="entry name" value="SRCR"/>
    <property type="match status" value="3"/>
</dbReference>
<dbReference type="FunFam" id="3.10.250.10:FF:000006">
    <property type="entry name" value="neurotrypsin isoform X2"/>
    <property type="match status" value="3"/>
</dbReference>
<feature type="disulfide bond" evidence="5">
    <location>
        <begin position="154"/>
        <end position="218"/>
    </location>
</feature>
<reference evidence="7" key="4">
    <citation type="submission" date="2025-09" db="UniProtKB">
        <authorList>
            <consortium name="Ensembl"/>
        </authorList>
    </citation>
    <scope>IDENTIFICATION</scope>
</reference>
<dbReference type="PROSITE" id="PS00420">
    <property type="entry name" value="SRCR_1"/>
    <property type="match status" value="2"/>
</dbReference>
<dbReference type="GeneTree" id="ENSGT00950000183145"/>
<dbReference type="Proteomes" id="UP000018467">
    <property type="component" value="Unassembled WGS sequence"/>
</dbReference>
<dbReference type="PANTHER" id="PTHR48071:SF18">
    <property type="entry name" value="DELETED IN MALIGNANT BRAIN TUMORS 1 PROTEIN-RELATED"/>
    <property type="match status" value="1"/>
</dbReference>
<keyword evidence="2" id="KW-0677">Repeat</keyword>
<keyword evidence="8" id="KW-1185">Reference proteome</keyword>
<keyword evidence="3 5" id="KW-1015">Disulfide bond</keyword>